<keyword evidence="11" id="KW-0418">Kinase</keyword>
<dbReference type="Gene3D" id="3.40.50.300">
    <property type="entry name" value="P-loop containing nucleotide triphosphate hydrolases"/>
    <property type="match status" value="1"/>
</dbReference>
<comment type="similarity">
    <text evidence="2">Belongs to the TsaE family.</text>
</comment>
<dbReference type="InterPro" id="IPR027417">
    <property type="entry name" value="P-loop_NTPase"/>
</dbReference>
<dbReference type="AlphaFoldDB" id="A0A2P2DFJ4"/>
<name>A0A2P2DFJ4_9LEPT</name>
<dbReference type="Pfam" id="PF02367">
    <property type="entry name" value="TsaE"/>
    <property type="match status" value="1"/>
</dbReference>
<dbReference type="GO" id="GO:0005737">
    <property type="term" value="C:cytoplasm"/>
    <property type="evidence" value="ECO:0007669"/>
    <property type="project" value="UniProtKB-SubCell"/>
</dbReference>
<dbReference type="GO" id="GO:0005524">
    <property type="term" value="F:ATP binding"/>
    <property type="evidence" value="ECO:0007669"/>
    <property type="project" value="UniProtKB-KW"/>
</dbReference>
<evidence type="ECO:0000256" key="5">
    <source>
        <dbReference type="ARBA" id="ARBA00022694"/>
    </source>
</evidence>
<keyword evidence="5" id="KW-0819">tRNA processing</keyword>
<keyword evidence="8" id="KW-0067">ATP-binding</keyword>
<keyword evidence="4" id="KW-0963">Cytoplasm</keyword>
<protein>
    <recommendedName>
        <fullName evidence="3">tRNA threonylcarbamoyladenosine biosynthesis protein TsaE</fullName>
    </recommendedName>
    <alternativeName>
        <fullName evidence="10">t(6)A37 threonylcarbamoyladenosine biosynthesis protein TsaE</fullName>
    </alternativeName>
</protein>
<keyword evidence="12" id="KW-1185">Reference proteome</keyword>
<evidence type="ECO:0000256" key="9">
    <source>
        <dbReference type="ARBA" id="ARBA00022842"/>
    </source>
</evidence>
<proteinExistence type="inferred from homology"/>
<evidence type="ECO:0000313" key="11">
    <source>
        <dbReference type="EMBL" id="GBF43405.1"/>
    </source>
</evidence>
<dbReference type="InterPro" id="IPR003442">
    <property type="entry name" value="T6A_TsaE"/>
</dbReference>
<evidence type="ECO:0000256" key="6">
    <source>
        <dbReference type="ARBA" id="ARBA00022723"/>
    </source>
</evidence>
<keyword evidence="9" id="KW-0460">Magnesium</keyword>
<comment type="subcellular location">
    <subcellularLocation>
        <location evidence="1">Cytoplasm</location>
    </subcellularLocation>
</comment>
<dbReference type="PANTHER" id="PTHR33540">
    <property type="entry name" value="TRNA THREONYLCARBAMOYLADENOSINE BIOSYNTHESIS PROTEIN TSAE"/>
    <property type="match status" value="1"/>
</dbReference>
<keyword evidence="7" id="KW-0547">Nucleotide-binding</keyword>
<evidence type="ECO:0000256" key="8">
    <source>
        <dbReference type="ARBA" id="ARBA00022840"/>
    </source>
</evidence>
<evidence type="ECO:0000313" key="12">
    <source>
        <dbReference type="Proteomes" id="UP000245206"/>
    </source>
</evidence>
<evidence type="ECO:0000256" key="7">
    <source>
        <dbReference type="ARBA" id="ARBA00022741"/>
    </source>
</evidence>
<evidence type="ECO:0000256" key="10">
    <source>
        <dbReference type="ARBA" id="ARBA00032441"/>
    </source>
</evidence>
<dbReference type="EMBL" id="BFAZ01000009">
    <property type="protein sequence ID" value="GBF43405.1"/>
    <property type="molecule type" value="Genomic_DNA"/>
</dbReference>
<evidence type="ECO:0000256" key="4">
    <source>
        <dbReference type="ARBA" id="ARBA00022490"/>
    </source>
</evidence>
<sequence length="152" mass="17815">MKANFLSLRETELQPVFSTLDTIVDSFLSKGKKPILLFSGEMGAGKTTFIREWFSRYGTNSSINSPTFSLYNIYDSHKMRLVHFDLYRIHSIDELENLGFEEIWGKEDLSAIEWWQKAEPLLPKENRIYITITSENFENRSYTIEWSAEEVV</sequence>
<dbReference type="RefSeq" id="WP_108960341.1">
    <property type="nucleotide sequence ID" value="NZ_BFAZ01000009.1"/>
</dbReference>
<dbReference type="OrthoDB" id="9815896at2"/>
<dbReference type="GO" id="GO:0016301">
    <property type="term" value="F:kinase activity"/>
    <property type="evidence" value="ECO:0007669"/>
    <property type="project" value="UniProtKB-KW"/>
</dbReference>
<keyword evidence="11" id="KW-0808">Transferase</keyword>
<organism evidence="11 12">
    <name type="scientific">Leptospira ellinghausenii</name>
    <dbReference type="NCBI Taxonomy" id="1917822"/>
    <lineage>
        <taxon>Bacteria</taxon>
        <taxon>Pseudomonadati</taxon>
        <taxon>Spirochaetota</taxon>
        <taxon>Spirochaetia</taxon>
        <taxon>Leptospirales</taxon>
        <taxon>Leptospiraceae</taxon>
        <taxon>Leptospira</taxon>
    </lineage>
</organism>
<keyword evidence="6" id="KW-0479">Metal-binding</keyword>
<comment type="caution">
    <text evidence="11">The sequence shown here is derived from an EMBL/GenBank/DDBJ whole genome shotgun (WGS) entry which is preliminary data.</text>
</comment>
<evidence type="ECO:0000256" key="3">
    <source>
        <dbReference type="ARBA" id="ARBA00019010"/>
    </source>
</evidence>
<dbReference type="Proteomes" id="UP000245206">
    <property type="component" value="Unassembled WGS sequence"/>
</dbReference>
<dbReference type="PANTHER" id="PTHR33540:SF2">
    <property type="entry name" value="TRNA THREONYLCARBAMOYLADENOSINE BIOSYNTHESIS PROTEIN TSAE"/>
    <property type="match status" value="1"/>
</dbReference>
<reference evidence="12" key="1">
    <citation type="journal article" date="2019" name="Microbiol. Immunol.">
        <title>Molecular and phenotypic characterization of Leptospira johnsonii sp. nov., Leptospira ellinghausenii sp. nov. and Leptospira ryugenii sp. nov. isolated from soil and water in Japan.</title>
        <authorList>
            <person name="Masuzawa T."/>
            <person name="Saito M."/>
            <person name="Nakao R."/>
            <person name="Nikaido Y."/>
            <person name="Matsumoto M."/>
            <person name="Ogawa M."/>
            <person name="Yokoyama M."/>
            <person name="Hidaka Y."/>
            <person name="Tomita J."/>
            <person name="Sakakibara K."/>
            <person name="Suzuki K."/>
            <person name="Yasuda S."/>
            <person name="Sato H."/>
            <person name="Yamaguchi M."/>
            <person name="Yoshida S.I."/>
            <person name="Koizumi N."/>
            <person name="Kawamura Y."/>
        </authorList>
    </citation>
    <scope>NUCLEOTIDE SEQUENCE [LARGE SCALE GENOMIC DNA]</scope>
    <source>
        <strain evidence="12">E18</strain>
    </source>
</reference>
<dbReference type="NCBIfam" id="TIGR00150">
    <property type="entry name" value="T6A_YjeE"/>
    <property type="match status" value="1"/>
</dbReference>
<evidence type="ECO:0000256" key="1">
    <source>
        <dbReference type="ARBA" id="ARBA00004496"/>
    </source>
</evidence>
<dbReference type="GO" id="GO:0002949">
    <property type="term" value="P:tRNA threonylcarbamoyladenosine modification"/>
    <property type="evidence" value="ECO:0007669"/>
    <property type="project" value="InterPro"/>
</dbReference>
<accession>A0A2P2DFJ4</accession>
<dbReference type="SUPFAM" id="SSF52540">
    <property type="entry name" value="P-loop containing nucleoside triphosphate hydrolases"/>
    <property type="match status" value="1"/>
</dbReference>
<dbReference type="GO" id="GO:0046872">
    <property type="term" value="F:metal ion binding"/>
    <property type="evidence" value="ECO:0007669"/>
    <property type="project" value="UniProtKB-KW"/>
</dbReference>
<evidence type="ECO:0000256" key="2">
    <source>
        <dbReference type="ARBA" id="ARBA00007599"/>
    </source>
</evidence>
<gene>
    <name evidence="11" type="ORF">LPTSP2_27020</name>
</gene>